<feature type="domain" description="UspA" evidence="1">
    <location>
        <begin position="21"/>
        <end position="131"/>
    </location>
</feature>
<dbReference type="InterPro" id="IPR014729">
    <property type="entry name" value="Rossmann-like_a/b/a_fold"/>
</dbReference>
<comment type="caution">
    <text evidence="2">The sequence shown here is derived from an EMBL/GenBank/DDBJ whole genome shotgun (WGS) entry which is preliminary data.</text>
</comment>
<evidence type="ECO:0000313" key="3">
    <source>
        <dbReference type="Proteomes" id="UP000718593"/>
    </source>
</evidence>
<evidence type="ECO:0000313" key="2">
    <source>
        <dbReference type="EMBL" id="MBF1164653.1"/>
    </source>
</evidence>
<organism evidence="2 3">
    <name type="scientific">Dechloromonas agitata</name>
    <dbReference type="NCBI Taxonomy" id="73030"/>
    <lineage>
        <taxon>Bacteria</taxon>
        <taxon>Pseudomonadati</taxon>
        <taxon>Pseudomonadota</taxon>
        <taxon>Betaproteobacteria</taxon>
        <taxon>Rhodocyclales</taxon>
        <taxon>Azonexaceae</taxon>
        <taxon>Dechloromonas</taxon>
    </lineage>
</organism>
<dbReference type="EMBL" id="JABZMI010000095">
    <property type="protein sequence ID" value="MBF1164653.1"/>
    <property type="molecule type" value="Genomic_DNA"/>
</dbReference>
<sequence>MGNLAEMKHLHPAPLPGARPRLLIPIDATEASRWALAYARRLAQAGTPPDICLLFVAEPVHSWEVLRFYTEEEVRRHFQQRSALFLDEAAARLQEAGLASRSFFREAETVPGIVDLAEELACTEIVVPATHWLGVFPTGLARKLLQRPCAVPVTLVREDGSTVV</sequence>
<reference evidence="2" key="1">
    <citation type="submission" date="2020-04" db="EMBL/GenBank/DDBJ databases">
        <title>Deep metagenomics examines the oral microbiome during advanced dental caries in children, revealing novel taxa and co-occurrences with host molecules.</title>
        <authorList>
            <person name="Baker J.L."/>
            <person name="Morton J.T."/>
            <person name="Dinis M."/>
            <person name="Alvarez R."/>
            <person name="Tran N.C."/>
            <person name="Knight R."/>
            <person name="Edlund A."/>
        </authorList>
    </citation>
    <scope>NUCLEOTIDE SEQUENCE</scope>
    <source>
        <strain evidence="2">JCVI_32_bin.24</strain>
    </source>
</reference>
<dbReference type="Gene3D" id="3.40.50.620">
    <property type="entry name" value="HUPs"/>
    <property type="match status" value="1"/>
</dbReference>
<proteinExistence type="predicted"/>
<dbReference type="AlphaFoldDB" id="A0A930BVA7"/>
<dbReference type="SUPFAM" id="SSF52402">
    <property type="entry name" value="Adenine nucleotide alpha hydrolases-like"/>
    <property type="match status" value="1"/>
</dbReference>
<dbReference type="Pfam" id="PF00582">
    <property type="entry name" value="Usp"/>
    <property type="match status" value="1"/>
</dbReference>
<dbReference type="InterPro" id="IPR006016">
    <property type="entry name" value="UspA"/>
</dbReference>
<accession>A0A930BVA7</accession>
<gene>
    <name evidence="2" type="ORF">HXL68_06395</name>
</gene>
<protein>
    <submittedName>
        <fullName evidence="2">Universal stress protein</fullName>
    </submittedName>
</protein>
<dbReference type="Proteomes" id="UP000718593">
    <property type="component" value="Unassembled WGS sequence"/>
</dbReference>
<evidence type="ECO:0000259" key="1">
    <source>
        <dbReference type="Pfam" id="PF00582"/>
    </source>
</evidence>
<dbReference type="CDD" id="cd00293">
    <property type="entry name" value="USP-like"/>
    <property type="match status" value="1"/>
</dbReference>
<name>A0A930BVA7_9RHOO</name>